<organism evidence="7 8">
    <name type="scientific">Providencia zhijiangensis</name>
    <dbReference type="NCBI Taxonomy" id="3053982"/>
    <lineage>
        <taxon>Bacteria</taxon>
        <taxon>Pseudomonadati</taxon>
        <taxon>Pseudomonadota</taxon>
        <taxon>Gammaproteobacteria</taxon>
        <taxon>Enterobacterales</taxon>
        <taxon>Morganellaceae</taxon>
        <taxon>Providencia</taxon>
    </lineage>
</organism>
<dbReference type="EMBL" id="CP135990">
    <property type="protein sequence ID" value="WPA92397.1"/>
    <property type="molecule type" value="Genomic_DNA"/>
</dbReference>
<evidence type="ECO:0000256" key="1">
    <source>
        <dbReference type="ARBA" id="ARBA00004561"/>
    </source>
</evidence>
<comment type="subcellular location">
    <subcellularLocation>
        <location evidence="1">Fimbrium</location>
    </subcellularLocation>
</comment>
<protein>
    <submittedName>
        <fullName evidence="7">Fimbrial protein</fullName>
    </submittedName>
</protein>
<accession>A0ABZ0N1Y0</accession>
<feature type="signal peptide" evidence="5">
    <location>
        <begin position="1"/>
        <end position="20"/>
    </location>
</feature>
<keyword evidence="3 5" id="KW-0732">Signal</keyword>
<dbReference type="InterPro" id="IPR000259">
    <property type="entry name" value="Adhesion_dom_fimbrial"/>
</dbReference>
<keyword evidence="8" id="KW-1185">Reference proteome</keyword>
<dbReference type="InterPro" id="IPR050263">
    <property type="entry name" value="Bact_Fimbrial_Adh_Pro"/>
</dbReference>
<evidence type="ECO:0000313" key="8">
    <source>
        <dbReference type="Proteomes" id="UP001302443"/>
    </source>
</evidence>
<gene>
    <name evidence="7" type="ORF">QS795_001045</name>
</gene>
<feature type="domain" description="Fimbrial-type adhesion" evidence="6">
    <location>
        <begin position="29"/>
        <end position="170"/>
    </location>
</feature>
<name>A0ABZ0N1Y0_9GAMM</name>
<evidence type="ECO:0000259" key="6">
    <source>
        <dbReference type="Pfam" id="PF00419"/>
    </source>
</evidence>
<dbReference type="PANTHER" id="PTHR33420">
    <property type="entry name" value="FIMBRIAL SUBUNIT ELFA-RELATED"/>
    <property type="match status" value="1"/>
</dbReference>
<dbReference type="RefSeq" id="WP_286271658.1">
    <property type="nucleotide sequence ID" value="NZ_CP135990.1"/>
</dbReference>
<evidence type="ECO:0000256" key="4">
    <source>
        <dbReference type="ARBA" id="ARBA00023263"/>
    </source>
</evidence>
<keyword evidence="4" id="KW-0281">Fimbrium</keyword>
<dbReference type="SUPFAM" id="SSF49401">
    <property type="entry name" value="Bacterial adhesins"/>
    <property type="match status" value="1"/>
</dbReference>
<evidence type="ECO:0000313" key="7">
    <source>
        <dbReference type="EMBL" id="WPA92397.1"/>
    </source>
</evidence>
<comment type="similarity">
    <text evidence="2">Belongs to the fimbrial protein family.</text>
</comment>
<dbReference type="Proteomes" id="UP001302443">
    <property type="component" value="Chromosome"/>
</dbReference>
<dbReference type="PANTHER" id="PTHR33420:SF3">
    <property type="entry name" value="FIMBRIAL SUBUNIT ELFA"/>
    <property type="match status" value="1"/>
</dbReference>
<evidence type="ECO:0000256" key="2">
    <source>
        <dbReference type="ARBA" id="ARBA00006671"/>
    </source>
</evidence>
<sequence>MKKNTLLFLFLSAAGIPLFAYSTSTVKLNFTGNIKAATCSLSAGNNQSVDLTTIPLDTFYSGTKASSWKPFTIELKNCSSFINSVKLTFSGSADSADVASLYKNSGTATNIAIQLQNGAGTTPLGNNKVLTVPTNGQALVSIPLRTRAFSSLGNGTAGTLSTNITATITYL</sequence>
<dbReference type="Pfam" id="PF00419">
    <property type="entry name" value="Fimbrial"/>
    <property type="match status" value="1"/>
</dbReference>
<feature type="chain" id="PRO_5047314003" evidence="5">
    <location>
        <begin position="21"/>
        <end position="171"/>
    </location>
</feature>
<dbReference type="Gene3D" id="2.60.40.1090">
    <property type="entry name" value="Fimbrial-type adhesion domain"/>
    <property type="match status" value="1"/>
</dbReference>
<reference evidence="7 8" key="1">
    <citation type="submission" date="2023-09" db="EMBL/GenBank/DDBJ databases">
        <title>Genomic Revisitation and Reclassification of the Genus Providencia.</title>
        <authorList>
            <person name="Dong X."/>
        </authorList>
    </citation>
    <scope>NUCLEOTIDE SEQUENCE [LARGE SCALE GENOMIC DNA]</scope>
    <source>
        <strain evidence="7 8">D4759</strain>
    </source>
</reference>
<evidence type="ECO:0000256" key="3">
    <source>
        <dbReference type="ARBA" id="ARBA00022729"/>
    </source>
</evidence>
<proteinExistence type="inferred from homology"/>
<evidence type="ECO:0000256" key="5">
    <source>
        <dbReference type="SAM" id="SignalP"/>
    </source>
</evidence>
<dbReference type="InterPro" id="IPR008966">
    <property type="entry name" value="Adhesion_dom_sf"/>
</dbReference>
<dbReference type="InterPro" id="IPR036937">
    <property type="entry name" value="Adhesion_dom_fimbrial_sf"/>
</dbReference>